<sequence>ELFGGDSDDPDSMGMDVDGMLGMGGEPSGDLDKAVVAAAAVAAHAAKEQNKSNSFSAAAFAVSKETDTDDVPLKEELKPKKELIPTKPDIQPDEPPGAFTMNHYPARAPTEISSDYQRCGMYDVVPTIAFINAYQIHAVAATADMRWMFTGGEDGYVKKWDFNASVNGKQLLTQGQRHSLVDGVTKAGIMASYWDHADSAHPSGVASGPETLSPVYSMAVHSQGMWMVSGMKSGNIGLWTIRHDEGRRVAVLGKHTKPVSVLRTTPDEYGLVSGAWDRACLYWDLNTGRVARVFNEHSSQISSIEFQPQAGGADTGALMMTTGIDGQCLLWDMRVAKPVTSSLKQFEPALKTPPWASSACWSRDGRRIYVGRRNNTVDEYDIAAGIGGSNGPVRTLRLPTNSGPVTAVAMMANGRNLVCASTDNVRIWDLDLPPVVAGRSTVPFQIIPGHHGGCVSGILVDEASRYLVTTSGNRGWDGVSNNVCLGYEVAPVLK</sequence>
<comment type="caution">
    <text evidence="1">The sequence shown here is derived from an EMBL/GenBank/DDBJ whole genome shotgun (WGS) entry which is preliminary data.</text>
</comment>
<organism evidence="1 2">
    <name type="scientific">Kickxella alabastrina</name>
    <dbReference type="NCBI Taxonomy" id="61397"/>
    <lineage>
        <taxon>Eukaryota</taxon>
        <taxon>Fungi</taxon>
        <taxon>Fungi incertae sedis</taxon>
        <taxon>Zoopagomycota</taxon>
        <taxon>Kickxellomycotina</taxon>
        <taxon>Kickxellomycetes</taxon>
        <taxon>Kickxellales</taxon>
        <taxon>Kickxellaceae</taxon>
        <taxon>Kickxella</taxon>
    </lineage>
</organism>
<dbReference type="EMBL" id="JANBPG010003606">
    <property type="protein sequence ID" value="KAJ1880059.1"/>
    <property type="molecule type" value="Genomic_DNA"/>
</dbReference>
<evidence type="ECO:0000313" key="2">
    <source>
        <dbReference type="Proteomes" id="UP001150581"/>
    </source>
</evidence>
<proteinExistence type="predicted"/>
<dbReference type="Proteomes" id="UP001150581">
    <property type="component" value="Unassembled WGS sequence"/>
</dbReference>
<reference evidence="1" key="1">
    <citation type="submission" date="2022-07" db="EMBL/GenBank/DDBJ databases">
        <title>Phylogenomic reconstructions and comparative analyses of Kickxellomycotina fungi.</title>
        <authorList>
            <person name="Reynolds N.K."/>
            <person name="Stajich J.E."/>
            <person name="Barry K."/>
            <person name="Grigoriev I.V."/>
            <person name="Crous P."/>
            <person name="Smith M.E."/>
        </authorList>
    </citation>
    <scope>NUCLEOTIDE SEQUENCE</scope>
    <source>
        <strain evidence="1">Benny 63K</strain>
    </source>
</reference>
<evidence type="ECO:0000313" key="1">
    <source>
        <dbReference type="EMBL" id="KAJ1880059.1"/>
    </source>
</evidence>
<name>A0ACC1I127_9FUNG</name>
<accession>A0ACC1I127</accession>
<feature type="non-terminal residue" evidence="1">
    <location>
        <position position="1"/>
    </location>
</feature>
<feature type="non-terminal residue" evidence="1">
    <location>
        <position position="494"/>
    </location>
</feature>
<gene>
    <name evidence="1" type="primary">SPT8_1</name>
    <name evidence="1" type="ORF">LPJ66_011568</name>
</gene>
<protein>
    <submittedName>
        <fullName evidence="1">Transcription factor spt8</fullName>
    </submittedName>
</protein>
<keyword evidence="2" id="KW-1185">Reference proteome</keyword>